<organism evidence="2 3">
    <name type="scientific">Nocardia seriolae</name>
    <dbReference type="NCBI Taxonomy" id="37332"/>
    <lineage>
        <taxon>Bacteria</taxon>
        <taxon>Bacillati</taxon>
        <taxon>Actinomycetota</taxon>
        <taxon>Actinomycetes</taxon>
        <taxon>Mycobacteriales</taxon>
        <taxon>Nocardiaceae</taxon>
        <taxon>Nocardia</taxon>
    </lineage>
</organism>
<feature type="transmembrane region" description="Helical" evidence="1">
    <location>
        <begin position="31"/>
        <end position="52"/>
    </location>
</feature>
<keyword evidence="1" id="KW-0812">Transmembrane</keyword>
<evidence type="ECO:0000313" key="3">
    <source>
        <dbReference type="Proteomes" id="UP000037179"/>
    </source>
</evidence>
<dbReference type="Proteomes" id="UP000037179">
    <property type="component" value="Unassembled WGS sequence"/>
</dbReference>
<dbReference type="AlphaFoldDB" id="A0ABC9Z7V0"/>
<accession>A0ABC9Z7V0</accession>
<proteinExistence type="predicted"/>
<keyword evidence="1" id="KW-0472">Membrane</keyword>
<feature type="transmembrane region" description="Helical" evidence="1">
    <location>
        <begin position="87"/>
        <end position="111"/>
    </location>
</feature>
<reference evidence="2 3" key="2">
    <citation type="journal article" date="2016" name="Genome Announc.">
        <title>Draft Genome Sequence of Erythromycin- and Oxytetracycline-Sensitive Nocardia seriolae Strain U-1 (NBRC 110359).</title>
        <authorList>
            <person name="Imajoh M."/>
            <person name="Sukeda M."/>
            <person name="Shimizu M."/>
            <person name="Yamane J."/>
            <person name="Ohnishi K."/>
            <person name="Oshima S."/>
        </authorList>
    </citation>
    <scope>NUCLEOTIDE SEQUENCE [LARGE SCALE GENOMIC DNA]</scope>
    <source>
        <strain evidence="2 3">U-1</strain>
    </source>
</reference>
<protein>
    <submittedName>
        <fullName evidence="2">Uncharacterized protein</fullName>
    </submittedName>
</protein>
<dbReference type="RefSeq" id="WP_152649449.1">
    <property type="nucleotide sequence ID" value="NZ_AP028459.1"/>
</dbReference>
<gene>
    <name evidence="2" type="ORF">NSK11_contig00342-0001</name>
</gene>
<evidence type="ECO:0000313" key="2">
    <source>
        <dbReference type="EMBL" id="GAP33551.1"/>
    </source>
</evidence>
<sequence length="127" mass="13569">MKTATTLLPLVVVLLMVAVLVWWLLERGNALGAWLVAAILFAHGWAHLVFLLPTPRGSSTANADNPFDMDRSWLIGRGVHSRFVHSMGAMLAVVTFAALAAAALAVLGWLVPNAWWTGLTVAGVLVS</sequence>
<name>A0ABC9Z7V0_9NOCA</name>
<evidence type="ECO:0000256" key="1">
    <source>
        <dbReference type="SAM" id="Phobius"/>
    </source>
</evidence>
<feature type="transmembrane region" description="Helical" evidence="1">
    <location>
        <begin position="7"/>
        <end position="25"/>
    </location>
</feature>
<keyword evidence="3" id="KW-1185">Reference proteome</keyword>
<comment type="caution">
    <text evidence="2">The sequence shown here is derived from an EMBL/GenBank/DDBJ whole genome shotgun (WGS) entry which is preliminary data.</text>
</comment>
<reference evidence="3" key="1">
    <citation type="submission" date="2015-07" db="EMBL/GenBank/DDBJ databases">
        <title>Nocardia seriolae U-1 whole genome shotgun sequence.</title>
        <authorList>
            <person name="Imajoh M."/>
            <person name="Fukumoto Y."/>
            <person name="Sukeda M."/>
            <person name="Yamane J."/>
            <person name="Yamasaki K."/>
            <person name="Shimizu M."/>
            <person name="Ohnishi K."/>
            <person name="Oshima S."/>
        </authorList>
    </citation>
    <scope>NUCLEOTIDE SEQUENCE [LARGE SCALE GENOMIC DNA]</scope>
    <source>
        <strain evidence="3">U-1</strain>
    </source>
</reference>
<dbReference type="EMBL" id="BBYQ01000342">
    <property type="protein sequence ID" value="GAP33551.1"/>
    <property type="molecule type" value="Genomic_DNA"/>
</dbReference>
<keyword evidence="1" id="KW-1133">Transmembrane helix</keyword>